<sequence>MRIARLVGRWVLRGFLVLLVALLSVGLWAQFSPRPGVFVINWLFSLTDTGEVKGMSATGVTGRTDLAYGTGKNETFDVWSPEDQTKPLPAIVWVHGGAWIGGDKSQPAPYLRLLAQHGYVGIGINYSLAPDHHYPVPLRQLGDALRYVQENADELGVDPDRIVLAGDSAGSQIAAQYAAVVTNPKYASEVGIESALEPAQLRGTLLHCGPYDPPMVMNAGGAGGWFVRTVGWAYLGTNDFTDPRVKQASIVDHATAAYPPTLLSGGDDDPLTEQGRAFAKRLKDLDVTHEPYFFPGLGHEFQFDLTRPQSREVLDASIEFLGRLGQM</sequence>
<dbReference type="GO" id="GO:0016787">
    <property type="term" value="F:hydrolase activity"/>
    <property type="evidence" value="ECO:0007669"/>
    <property type="project" value="UniProtKB-KW"/>
</dbReference>
<dbReference type="InterPro" id="IPR050300">
    <property type="entry name" value="GDXG_lipolytic_enzyme"/>
</dbReference>
<evidence type="ECO:0000256" key="1">
    <source>
        <dbReference type="ARBA" id="ARBA00022801"/>
    </source>
</evidence>
<dbReference type="RefSeq" id="WP_154597374.1">
    <property type="nucleotide sequence ID" value="NZ_CP060587.1"/>
</dbReference>
<feature type="domain" description="Alpha/beta hydrolase fold-3" evidence="2">
    <location>
        <begin position="91"/>
        <end position="302"/>
    </location>
</feature>
<dbReference type="SUPFAM" id="SSF53474">
    <property type="entry name" value="alpha/beta-Hydrolases"/>
    <property type="match status" value="1"/>
</dbReference>
<dbReference type="Proteomes" id="UP000515871">
    <property type="component" value="Chromosome"/>
</dbReference>
<dbReference type="Pfam" id="PF07859">
    <property type="entry name" value="Abhydrolase_3"/>
    <property type="match status" value="1"/>
</dbReference>
<name>A0ABX6SV43_9ACTN</name>
<dbReference type="Gene3D" id="3.40.50.1820">
    <property type="entry name" value="alpha/beta hydrolase"/>
    <property type="match status" value="1"/>
</dbReference>
<dbReference type="PANTHER" id="PTHR48081">
    <property type="entry name" value="AB HYDROLASE SUPERFAMILY PROTEIN C4A8.06C"/>
    <property type="match status" value="1"/>
</dbReference>
<reference evidence="3 4" key="1">
    <citation type="submission" date="2020-08" db="EMBL/GenBank/DDBJ databases">
        <title>Novel species in genus Aeromicrobium.</title>
        <authorList>
            <person name="Zhang G."/>
        </authorList>
    </citation>
    <scope>NUCLEOTIDE SEQUENCE [LARGE SCALE GENOMIC DNA]</scope>
    <source>
        <strain evidence="4">zg-629</strain>
    </source>
</reference>
<dbReference type="InterPro" id="IPR013094">
    <property type="entry name" value="AB_hydrolase_3"/>
</dbReference>
<evidence type="ECO:0000313" key="3">
    <source>
        <dbReference type="EMBL" id="QNL94314.1"/>
    </source>
</evidence>
<protein>
    <submittedName>
        <fullName evidence="3">Alpha/beta hydrolase</fullName>
    </submittedName>
</protein>
<dbReference type="EMBL" id="CP060587">
    <property type="protein sequence ID" value="QNL94314.1"/>
    <property type="molecule type" value="Genomic_DNA"/>
</dbReference>
<dbReference type="InterPro" id="IPR029058">
    <property type="entry name" value="AB_hydrolase_fold"/>
</dbReference>
<accession>A0ABX6SV43</accession>
<gene>
    <name evidence="3" type="ORF">H9L21_14735</name>
</gene>
<organism evidence="3 4">
    <name type="scientific">Aeromicrobium senzhongii</name>
    <dbReference type="NCBI Taxonomy" id="2663859"/>
    <lineage>
        <taxon>Bacteria</taxon>
        <taxon>Bacillati</taxon>
        <taxon>Actinomycetota</taxon>
        <taxon>Actinomycetes</taxon>
        <taxon>Propionibacteriales</taxon>
        <taxon>Nocardioidaceae</taxon>
        <taxon>Aeromicrobium</taxon>
    </lineage>
</organism>
<keyword evidence="1 3" id="KW-0378">Hydrolase</keyword>
<dbReference type="PANTHER" id="PTHR48081:SF6">
    <property type="entry name" value="PEPTIDASE S9 PROLYL OLIGOPEPTIDASE CATALYTIC DOMAIN-CONTAINING PROTEIN"/>
    <property type="match status" value="1"/>
</dbReference>
<keyword evidence="4" id="KW-1185">Reference proteome</keyword>
<evidence type="ECO:0000313" key="4">
    <source>
        <dbReference type="Proteomes" id="UP000515871"/>
    </source>
</evidence>
<evidence type="ECO:0000259" key="2">
    <source>
        <dbReference type="Pfam" id="PF07859"/>
    </source>
</evidence>
<proteinExistence type="predicted"/>